<dbReference type="AlphaFoldDB" id="A0A0F8X1C3"/>
<feature type="transmembrane region" description="Helical" evidence="1">
    <location>
        <begin position="65"/>
        <end position="85"/>
    </location>
</feature>
<accession>A0A0F8X1C3</accession>
<gene>
    <name evidence="2" type="ORF">LCGC14_3001480</name>
</gene>
<protein>
    <submittedName>
        <fullName evidence="2">Uncharacterized protein</fullName>
    </submittedName>
</protein>
<keyword evidence="1" id="KW-0812">Transmembrane</keyword>
<organism evidence="2">
    <name type="scientific">marine sediment metagenome</name>
    <dbReference type="NCBI Taxonomy" id="412755"/>
    <lineage>
        <taxon>unclassified sequences</taxon>
        <taxon>metagenomes</taxon>
        <taxon>ecological metagenomes</taxon>
    </lineage>
</organism>
<evidence type="ECO:0000256" key="1">
    <source>
        <dbReference type="SAM" id="Phobius"/>
    </source>
</evidence>
<dbReference type="EMBL" id="LAZR01061858">
    <property type="protein sequence ID" value="KKK62723.1"/>
    <property type="molecule type" value="Genomic_DNA"/>
</dbReference>
<evidence type="ECO:0000313" key="2">
    <source>
        <dbReference type="EMBL" id="KKK62723.1"/>
    </source>
</evidence>
<reference evidence="2" key="1">
    <citation type="journal article" date="2015" name="Nature">
        <title>Complex archaea that bridge the gap between prokaryotes and eukaryotes.</title>
        <authorList>
            <person name="Spang A."/>
            <person name="Saw J.H."/>
            <person name="Jorgensen S.L."/>
            <person name="Zaremba-Niedzwiedzka K."/>
            <person name="Martijn J."/>
            <person name="Lind A.E."/>
            <person name="van Eijk R."/>
            <person name="Schleper C."/>
            <person name="Guy L."/>
            <person name="Ettema T.J."/>
        </authorList>
    </citation>
    <scope>NUCLEOTIDE SEQUENCE</scope>
</reference>
<sequence length="166" mass="19174">MGMEIDYKSLAGLMVKDPLSEVARKDRRALLGISVIGIVIVKANIMPTKLTAFGIEFGKTDQNFLLFAILLITAYFLFAFVLYSLSDFLAFQIEWAKLFKEREEINSGKIPKEDVGKVFYIRRYLNKHLLFYLIRGLFEFLFPIIIGIYAIVILWTADIQPTKIFF</sequence>
<name>A0A0F8X1C3_9ZZZZ</name>
<comment type="caution">
    <text evidence="2">The sequence shown here is derived from an EMBL/GenBank/DDBJ whole genome shotgun (WGS) entry which is preliminary data.</text>
</comment>
<feature type="transmembrane region" description="Helical" evidence="1">
    <location>
        <begin position="129"/>
        <end position="157"/>
    </location>
</feature>
<keyword evidence="1" id="KW-1133">Transmembrane helix</keyword>
<keyword evidence="1" id="KW-0472">Membrane</keyword>
<proteinExistence type="predicted"/>
<feature type="transmembrane region" description="Helical" evidence="1">
    <location>
        <begin position="29"/>
        <end position="45"/>
    </location>
</feature>